<dbReference type="PANTHER" id="PTHR10695">
    <property type="entry name" value="DEPHOSPHO-COA KINASE-RELATED"/>
    <property type="match status" value="1"/>
</dbReference>
<comment type="catalytic activity">
    <reaction evidence="5">
        <text>3'-dephospho-CoA + ATP = ADP + CoA + H(+)</text>
        <dbReference type="Rhea" id="RHEA:18245"/>
        <dbReference type="ChEBI" id="CHEBI:15378"/>
        <dbReference type="ChEBI" id="CHEBI:30616"/>
        <dbReference type="ChEBI" id="CHEBI:57287"/>
        <dbReference type="ChEBI" id="CHEBI:57328"/>
        <dbReference type="ChEBI" id="CHEBI:456216"/>
        <dbReference type="EC" id="2.7.1.24"/>
    </reaction>
</comment>
<evidence type="ECO:0000256" key="2">
    <source>
        <dbReference type="ARBA" id="ARBA00022741"/>
    </source>
</evidence>
<evidence type="ECO:0000313" key="8">
    <source>
        <dbReference type="Proteomes" id="UP001431449"/>
    </source>
</evidence>
<gene>
    <name evidence="5 7" type="primary">coaE</name>
    <name evidence="7" type="ORF">M0G41_06630</name>
</gene>
<protein>
    <recommendedName>
        <fullName evidence="5 6">Dephospho-CoA kinase</fullName>
        <ecNumber evidence="5 6">2.7.1.24</ecNumber>
    </recommendedName>
    <alternativeName>
        <fullName evidence="5">Dephosphocoenzyme A kinase</fullName>
    </alternativeName>
</protein>
<reference evidence="7" key="1">
    <citation type="submission" date="2022-04" db="EMBL/GenBank/DDBJ databases">
        <title>Lysobacter sp. CAU 1642 isolated from sea sand.</title>
        <authorList>
            <person name="Kim W."/>
        </authorList>
    </citation>
    <scope>NUCLEOTIDE SEQUENCE</scope>
    <source>
        <strain evidence="7">CAU 1642</strain>
    </source>
</reference>
<dbReference type="Gene3D" id="3.40.50.300">
    <property type="entry name" value="P-loop containing nucleotide triphosphate hydrolases"/>
    <property type="match status" value="1"/>
</dbReference>
<dbReference type="RefSeq" id="WP_248206734.1">
    <property type="nucleotide sequence ID" value="NZ_JALNMH010000004.1"/>
</dbReference>
<proteinExistence type="inferred from homology"/>
<evidence type="ECO:0000256" key="4">
    <source>
        <dbReference type="ARBA" id="ARBA00022993"/>
    </source>
</evidence>
<dbReference type="EMBL" id="JALNMH010000004">
    <property type="protein sequence ID" value="MCK7593341.1"/>
    <property type="molecule type" value="Genomic_DNA"/>
</dbReference>
<comment type="subcellular location">
    <subcellularLocation>
        <location evidence="5">Cytoplasm</location>
    </subcellularLocation>
</comment>
<comment type="similarity">
    <text evidence="1 5">Belongs to the CoaE family.</text>
</comment>
<dbReference type="PANTHER" id="PTHR10695:SF46">
    <property type="entry name" value="BIFUNCTIONAL COENZYME A SYNTHASE-RELATED"/>
    <property type="match status" value="1"/>
</dbReference>
<keyword evidence="3 5" id="KW-0067">ATP-binding</keyword>
<dbReference type="InterPro" id="IPR027417">
    <property type="entry name" value="P-loop_NTPase"/>
</dbReference>
<keyword evidence="8" id="KW-1185">Reference proteome</keyword>
<comment type="pathway">
    <text evidence="5">Cofactor biosynthesis; coenzyme A biosynthesis; CoA from (R)-pantothenate: step 5/5.</text>
</comment>
<sequence length="199" mass="21804">MSTPVMAVTGGIASGKSAACAAFEGLGRRVIDADLVSRELVEPGQPALSAITSRFGAGMLDADGRLDRRRLRQHVFSNEAARRDLEAILHPRIRETLRQRAEASSGPYALVAVPLLLETGAYGWVRRVLLVDVPEPLQVERVMQRDDIGRAEAQAILSAQAPRRARWAIADDVLLNDGSLADLGHAVERLDRRWRKQLA</sequence>
<evidence type="ECO:0000256" key="1">
    <source>
        <dbReference type="ARBA" id="ARBA00009018"/>
    </source>
</evidence>
<accession>A0ABT0GFM2</accession>
<feature type="binding site" evidence="5">
    <location>
        <begin position="13"/>
        <end position="18"/>
    </location>
    <ligand>
        <name>ATP</name>
        <dbReference type="ChEBI" id="CHEBI:30616"/>
    </ligand>
</feature>
<organism evidence="7 8">
    <name type="scientific">Pseudomarimonas salicorniae</name>
    <dbReference type="NCBI Taxonomy" id="2933270"/>
    <lineage>
        <taxon>Bacteria</taxon>
        <taxon>Pseudomonadati</taxon>
        <taxon>Pseudomonadota</taxon>
        <taxon>Gammaproteobacteria</taxon>
        <taxon>Lysobacterales</taxon>
        <taxon>Lysobacteraceae</taxon>
        <taxon>Pseudomarimonas</taxon>
    </lineage>
</organism>
<dbReference type="CDD" id="cd02022">
    <property type="entry name" value="DPCK"/>
    <property type="match status" value="1"/>
</dbReference>
<comment type="caution">
    <text evidence="7">The sequence shown here is derived from an EMBL/GenBank/DDBJ whole genome shotgun (WGS) entry which is preliminary data.</text>
</comment>
<dbReference type="SUPFAM" id="SSF52540">
    <property type="entry name" value="P-loop containing nucleoside triphosphate hydrolases"/>
    <property type="match status" value="1"/>
</dbReference>
<keyword evidence="4 5" id="KW-0173">Coenzyme A biosynthesis</keyword>
<dbReference type="HAMAP" id="MF_00376">
    <property type="entry name" value="Dephospho_CoA_kinase"/>
    <property type="match status" value="1"/>
</dbReference>
<evidence type="ECO:0000313" key="7">
    <source>
        <dbReference type="EMBL" id="MCK7593341.1"/>
    </source>
</evidence>
<dbReference type="PROSITE" id="PS51219">
    <property type="entry name" value="DPCK"/>
    <property type="match status" value="1"/>
</dbReference>
<dbReference type="NCBIfam" id="TIGR00152">
    <property type="entry name" value="dephospho-CoA kinase"/>
    <property type="match status" value="1"/>
</dbReference>
<evidence type="ECO:0000256" key="6">
    <source>
        <dbReference type="NCBIfam" id="TIGR00152"/>
    </source>
</evidence>
<dbReference type="EC" id="2.7.1.24" evidence="5 6"/>
<dbReference type="InterPro" id="IPR001977">
    <property type="entry name" value="Depp_CoAkinase"/>
</dbReference>
<keyword evidence="5 7" id="KW-0418">Kinase</keyword>
<dbReference type="Pfam" id="PF01121">
    <property type="entry name" value="CoaE"/>
    <property type="match status" value="1"/>
</dbReference>
<keyword evidence="5" id="KW-0963">Cytoplasm</keyword>
<name>A0ABT0GFM2_9GAMM</name>
<dbReference type="Proteomes" id="UP001431449">
    <property type="component" value="Unassembled WGS sequence"/>
</dbReference>
<evidence type="ECO:0000256" key="3">
    <source>
        <dbReference type="ARBA" id="ARBA00022840"/>
    </source>
</evidence>
<dbReference type="GO" id="GO:0004140">
    <property type="term" value="F:dephospho-CoA kinase activity"/>
    <property type="evidence" value="ECO:0007669"/>
    <property type="project" value="UniProtKB-EC"/>
</dbReference>
<keyword evidence="2 5" id="KW-0547">Nucleotide-binding</keyword>
<evidence type="ECO:0000256" key="5">
    <source>
        <dbReference type="HAMAP-Rule" id="MF_00376"/>
    </source>
</evidence>
<comment type="function">
    <text evidence="5">Catalyzes the phosphorylation of the 3'-hydroxyl group of dephosphocoenzyme A to form coenzyme A.</text>
</comment>
<keyword evidence="5 7" id="KW-0808">Transferase</keyword>